<evidence type="ECO:0000256" key="7">
    <source>
        <dbReference type="ARBA" id="ARBA00023136"/>
    </source>
</evidence>
<keyword evidence="3 8" id="KW-0812">Transmembrane</keyword>
<evidence type="ECO:0000256" key="3">
    <source>
        <dbReference type="ARBA" id="ARBA00022692"/>
    </source>
</evidence>
<keyword evidence="2" id="KW-0813">Transport</keyword>
<dbReference type="EMBL" id="HBKO01017654">
    <property type="protein sequence ID" value="CAE2217514.1"/>
    <property type="molecule type" value="Transcribed_RNA"/>
</dbReference>
<feature type="signal peptide" evidence="9">
    <location>
        <begin position="1"/>
        <end position="18"/>
    </location>
</feature>
<name>A0A6T7Z9N7_9EUKA</name>
<proteinExistence type="predicted"/>
<comment type="subcellular location">
    <subcellularLocation>
        <location evidence="1">Membrane</location>
        <topology evidence="1">Single-pass membrane protein</topology>
    </subcellularLocation>
</comment>
<evidence type="ECO:0000256" key="1">
    <source>
        <dbReference type="ARBA" id="ARBA00004167"/>
    </source>
</evidence>
<dbReference type="Pfam" id="PF02416">
    <property type="entry name" value="TatA_B_E"/>
    <property type="match status" value="1"/>
</dbReference>
<keyword evidence="5 8" id="KW-1133">Transmembrane helix</keyword>
<feature type="transmembrane region" description="Helical" evidence="8">
    <location>
        <begin position="55"/>
        <end position="77"/>
    </location>
</feature>
<evidence type="ECO:0000256" key="9">
    <source>
        <dbReference type="SAM" id="SignalP"/>
    </source>
</evidence>
<feature type="chain" id="PRO_5030159727" evidence="9">
    <location>
        <begin position="19"/>
        <end position="197"/>
    </location>
</feature>
<keyword evidence="7 8" id="KW-0472">Membrane</keyword>
<accession>A0A6T7Z9N7</accession>
<evidence type="ECO:0000313" key="10">
    <source>
        <dbReference type="EMBL" id="CAE2217514.1"/>
    </source>
</evidence>
<keyword evidence="9" id="KW-0732">Signal</keyword>
<reference evidence="10" key="1">
    <citation type="submission" date="2021-01" db="EMBL/GenBank/DDBJ databases">
        <authorList>
            <person name="Corre E."/>
            <person name="Pelletier E."/>
            <person name="Niang G."/>
            <person name="Scheremetjew M."/>
            <person name="Finn R."/>
            <person name="Kale V."/>
            <person name="Holt S."/>
            <person name="Cochrane G."/>
            <person name="Meng A."/>
            <person name="Brown T."/>
            <person name="Cohen L."/>
        </authorList>
    </citation>
    <scope>NUCLEOTIDE SEQUENCE</scope>
    <source>
        <strain evidence="10">UIO037</strain>
    </source>
</reference>
<evidence type="ECO:0000256" key="4">
    <source>
        <dbReference type="ARBA" id="ARBA00022927"/>
    </source>
</evidence>
<evidence type="ECO:0000256" key="8">
    <source>
        <dbReference type="SAM" id="Phobius"/>
    </source>
</evidence>
<dbReference type="GO" id="GO:0016020">
    <property type="term" value="C:membrane"/>
    <property type="evidence" value="ECO:0007669"/>
    <property type="project" value="UniProtKB-SubCell"/>
</dbReference>
<dbReference type="GO" id="GO:0015031">
    <property type="term" value="P:protein transport"/>
    <property type="evidence" value="ECO:0007669"/>
    <property type="project" value="UniProtKB-KW"/>
</dbReference>
<dbReference type="PANTHER" id="PTHR33162">
    <property type="entry name" value="SEC-INDEPENDENT PROTEIN TRANSLOCASE PROTEIN TATA, CHLOROPLASTIC"/>
    <property type="match status" value="1"/>
</dbReference>
<keyword evidence="4" id="KW-0653">Protein transport</keyword>
<dbReference type="AlphaFoldDB" id="A0A6T7Z9N7"/>
<evidence type="ECO:0000256" key="6">
    <source>
        <dbReference type="ARBA" id="ARBA00023010"/>
    </source>
</evidence>
<protein>
    <submittedName>
        <fullName evidence="10">Uncharacterized protein</fullName>
    </submittedName>
</protein>
<evidence type="ECO:0000256" key="2">
    <source>
        <dbReference type="ARBA" id="ARBA00022448"/>
    </source>
</evidence>
<organism evidence="10">
    <name type="scientific">Prymnesium polylepis</name>
    <dbReference type="NCBI Taxonomy" id="72548"/>
    <lineage>
        <taxon>Eukaryota</taxon>
        <taxon>Haptista</taxon>
        <taxon>Haptophyta</taxon>
        <taxon>Prymnesiophyceae</taxon>
        <taxon>Prymnesiales</taxon>
        <taxon>Prymnesiaceae</taxon>
        <taxon>Prymnesium</taxon>
    </lineage>
</organism>
<dbReference type="SUPFAM" id="SSF58113">
    <property type="entry name" value="Apolipoprotein A-I"/>
    <property type="match status" value="1"/>
</dbReference>
<dbReference type="InterPro" id="IPR003369">
    <property type="entry name" value="TatA/B/E"/>
</dbReference>
<gene>
    <name evidence="10" type="ORF">CPOL0286_LOCUS8066</name>
</gene>
<sequence>MQSLSVLLLAGLVMSSSAFSFTQAPLRGTRARTVAPAVALSPRKPTHGSRLAPVQMGLFGLGGPEIAVIGVVMIFVLGPDKIKSLARDAGKAVPTLKEVAEEFKEVSLEVAKDLKESSGPALQGLKEAATPALQEIKDAATPVLSDIKDVALKEAKEVAAAVAEGASEAEVAAGTTGGAAVTAAAQTNAAAEKAVEG</sequence>
<keyword evidence="6" id="KW-0811">Translocation</keyword>
<dbReference type="Gene3D" id="1.20.5.3310">
    <property type="match status" value="1"/>
</dbReference>
<dbReference type="PANTHER" id="PTHR33162:SF1">
    <property type="entry name" value="SEC-INDEPENDENT PROTEIN TRANSLOCASE PROTEIN TATA, CHLOROPLASTIC"/>
    <property type="match status" value="1"/>
</dbReference>
<evidence type="ECO:0000256" key="5">
    <source>
        <dbReference type="ARBA" id="ARBA00022989"/>
    </source>
</evidence>